<gene>
    <name evidence="9" type="ORF">BDP27DRAFT_1332039</name>
</gene>
<dbReference type="GO" id="GO:0000977">
    <property type="term" value="F:RNA polymerase II transcription regulatory region sequence-specific DNA binding"/>
    <property type="evidence" value="ECO:0007669"/>
    <property type="project" value="TreeGrafter"/>
</dbReference>
<feature type="non-terminal residue" evidence="9">
    <location>
        <position position="1"/>
    </location>
</feature>
<feature type="region of interest" description="Disordered" evidence="7">
    <location>
        <begin position="178"/>
        <end position="224"/>
    </location>
</feature>
<keyword evidence="3" id="KW-0238">DNA-binding</keyword>
<feature type="region of interest" description="Disordered" evidence="7">
    <location>
        <begin position="280"/>
        <end position="353"/>
    </location>
</feature>
<evidence type="ECO:0000256" key="4">
    <source>
        <dbReference type="ARBA" id="ARBA00023163"/>
    </source>
</evidence>
<evidence type="ECO:0000256" key="6">
    <source>
        <dbReference type="SAM" id="Coils"/>
    </source>
</evidence>
<dbReference type="PANTHER" id="PTHR13044">
    <property type="entry name" value="ACTIVATING TRANSCRIPTION FACTOR ATF 4/5"/>
    <property type="match status" value="1"/>
</dbReference>
<feature type="region of interest" description="Disordered" evidence="7">
    <location>
        <begin position="38"/>
        <end position="73"/>
    </location>
</feature>
<dbReference type="PANTHER" id="PTHR13044:SF14">
    <property type="entry name" value="CRYPTOCEPHAL, ISOFORM A"/>
    <property type="match status" value="1"/>
</dbReference>
<feature type="coiled-coil region" evidence="6">
    <location>
        <begin position="234"/>
        <end position="268"/>
    </location>
</feature>
<dbReference type="Pfam" id="PF07716">
    <property type="entry name" value="bZIP_2"/>
    <property type="match status" value="1"/>
</dbReference>
<reference evidence="9" key="1">
    <citation type="submission" date="2020-11" db="EMBL/GenBank/DDBJ databases">
        <authorList>
            <consortium name="DOE Joint Genome Institute"/>
            <person name="Ahrendt S."/>
            <person name="Riley R."/>
            <person name="Andreopoulos W."/>
            <person name="Labutti K."/>
            <person name="Pangilinan J."/>
            <person name="Ruiz-Duenas F.J."/>
            <person name="Barrasa J.M."/>
            <person name="Sanchez-Garcia M."/>
            <person name="Camarero S."/>
            <person name="Miyauchi S."/>
            <person name="Serrano A."/>
            <person name="Linde D."/>
            <person name="Babiker R."/>
            <person name="Drula E."/>
            <person name="Ayuso-Fernandez I."/>
            <person name="Pacheco R."/>
            <person name="Padilla G."/>
            <person name="Ferreira P."/>
            <person name="Barriuso J."/>
            <person name="Kellner H."/>
            <person name="Castanera R."/>
            <person name="Alfaro M."/>
            <person name="Ramirez L."/>
            <person name="Pisabarro A.G."/>
            <person name="Kuo A."/>
            <person name="Tritt A."/>
            <person name="Lipzen A."/>
            <person name="He G."/>
            <person name="Yan M."/>
            <person name="Ng V."/>
            <person name="Cullen D."/>
            <person name="Martin F."/>
            <person name="Rosso M.-N."/>
            <person name="Henrissat B."/>
            <person name="Hibbett D."/>
            <person name="Martinez A.T."/>
            <person name="Grigoriev I.V."/>
        </authorList>
    </citation>
    <scope>NUCLEOTIDE SEQUENCE</scope>
    <source>
        <strain evidence="9">AH 40177</strain>
    </source>
</reference>
<keyword evidence="5" id="KW-0539">Nucleus</keyword>
<organism evidence="9 10">
    <name type="scientific">Rhodocollybia butyracea</name>
    <dbReference type="NCBI Taxonomy" id="206335"/>
    <lineage>
        <taxon>Eukaryota</taxon>
        <taxon>Fungi</taxon>
        <taxon>Dikarya</taxon>
        <taxon>Basidiomycota</taxon>
        <taxon>Agaricomycotina</taxon>
        <taxon>Agaricomycetes</taxon>
        <taxon>Agaricomycetidae</taxon>
        <taxon>Agaricales</taxon>
        <taxon>Marasmiineae</taxon>
        <taxon>Omphalotaceae</taxon>
        <taxon>Rhodocollybia</taxon>
    </lineage>
</organism>
<evidence type="ECO:0000256" key="3">
    <source>
        <dbReference type="ARBA" id="ARBA00023125"/>
    </source>
</evidence>
<dbReference type="OrthoDB" id="1939598at2759"/>
<dbReference type="InterPro" id="IPR004827">
    <property type="entry name" value="bZIP"/>
</dbReference>
<evidence type="ECO:0000256" key="7">
    <source>
        <dbReference type="SAM" id="MobiDB-lite"/>
    </source>
</evidence>
<dbReference type="EMBL" id="JADNRY010000104">
    <property type="protein sequence ID" value="KAF9065421.1"/>
    <property type="molecule type" value="Genomic_DNA"/>
</dbReference>
<protein>
    <recommendedName>
        <fullName evidence="8">BZIP domain-containing protein</fullName>
    </recommendedName>
</protein>
<accession>A0A9P5PHG0</accession>
<dbReference type="PROSITE" id="PS50217">
    <property type="entry name" value="BZIP"/>
    <property type="match status" value="1"/>
</dbReference>
<dbReference type="GO" id="GO:0001228">
    <property type="term" value="F:DNA-binding transcription activator activity, RNA polymerase II-specific"/>
    <property type="evidence" value="ECO:0007669"/>
    <property type="project" value="TreeGrafter"/>
</dbReference>
<dbReference type="InterPro" id="IPR046347">
    <property type="entry name" value="bZIP_sf"/>
</dbReference>
<evidence type="ECO:0000256" key="2">
    <source>
        <dbReference type="ARBA" id="ARBA00023015"/>
    </source>
</evidence>
<dbReference type="AlphaFoldDB" id="A0A9P5PHG0"/>
<keyword evidence="2" id="KW-0805">Transcription regulation</keyword>
<dbReference type="SMART" id="SM00338">
    <property type="entry name" value="BRLZ"/>
    <property type="match status" value="1"/>
</dbReference>
<dbReference type="PROSITE" id="PS00036">
    <property type="entry name" value="BZIP_BASIC"/>
    <property type="match status" value="1"/>
</dbReference>
<keyword evidence="10" id="KW-1185">Reference proteome</keyword>
<evidence type="ECO:0000256" key="1">
    <source>
        <dbReference type="ARBA" id="ARBA00004123"/>
    </source>
</evidence>
<sequence length="353" mass="39137">MLSIKDLENPRDISLLLSANIQTELEHWQNLSFSFDSMDDDKSNNSSSASKTNSSERRNARSRSQSVNQQGSNPTDAALLAQFAAGAGLPQPQPHDPSYAVLMALLQAQHVQAPPGSFQMGINPQLYGQHSPPQPNFNLHWPPPFNQQHNNFLYNDPGMSALHTGYHGLPRLNTNLAPARNSATPLGVPLDTTTSPVREDSPDPDLGDPGIVEDKRRRNTAASARFRIKKKQRNLNLERTVSDLTGRADELEKEASDLRRENGWLKEIIMMKKDFRGFGAGDSQPQALSQTLPKPPDSDSTFWGPGVSTSSYPTLSSSSRLKARHQRRTRTRTRKMKEVQGESGNPKEKKGKN</sequence>
<evidence type="ECO:0000256" key="5">
    <source>
        <dbReference type="ARBA" id="ARBA00023242"/>
    </source>
</evidence>
<dbReference type="Gene3D" id="1.20.5.170">
    <property type="match status" value="1"/>
</dbReference>
<feature type="compositionally biased region" description="Basic residues" evidence="7">
    <location>
        <begin position="321"/>
        <end position="335"/>
    </location>
</feature>
<dbReference type="GO" id="GO:0005634">
    <property type="term" value="C:nucleus"/>
    <property type="evidence" value="ECO:0007669"/>
    <property type="project" value="UniProtKB-SubCell"/>
</dbReference>
<feature type="compositionally biased region" description="Low complexity" evidence="7">
    <location>
        <begin position="308"/>
        <end position="319"/>
    </location>
</feature>
<proteinExistence type="predicted"/>
<keyword evidence="6" id="KW-0175">Coiled coil</keyword>
<evidence type="ECO:0000313" key="10">
    <source>
        <dbReference type="Proteomes" id="UP000772434"/>
    </source>
</evidence>
<comment type="subcellular location">
    <subcellularLocation>
        <location evidence="1">Nucleus</location>
    </subcellularLocation>
</comment>
<dbReference type="Proteomes" id="UP000772434">
    <property type="component" value="Unassembled WGS sequence"/>
</dbReference>
<feature type="domain" description="BZIP" evidence="8">
    <location>
        <begin position="213"/>
        <end position="272"/>
    </location>
</feature>
<feature type="compositionally biased region" description="Basic and acidic residues" evidence="7">
    <location>
        <begin position="336"/>
        <end position="353"/>
    </location>
</feature>
<feature type="compositionally biased region" description="Polar residues" evidence="7">
    <location>
        <begin position="283"/>
        <end position="292"/>
    </location>
</feature>
<evidence type="ECO:0000313" key="9">
    <source>
        <dbReference type="EMBL" id="KAF9065421.1"/>
    </source>
</evidence>
<feature type="compositionally biased region" description="Low complexity" evidence="7">
    <location>
        <begin position="44"/>
        <end position="53"/>
    </location>
</feature>
<dbReference type="CDD" id="cd14705">
    <property type="entry name" value="bZIP_Zip1"/>
    <property type="match status" value="1"/>
</dbReference>
<evidence type="ECO:0000259" key="8">
    <source>
        <dbReference type="PROSITE" id="PS50217"/>
    </source>
</evidence>
<name>A0A9P5PHG0_9AGAR</name>
<dbReference type="SUPFAM" id="SSF57959">
    <property type="entry name" value="Leucine zipper domain"/>
    <property type="match status" value="1"/>
</dbReference>
<keyword evidence="4" id="KW-0804">Transcription</keyword>
<comment type="caution">
    <text evidence="9">The sequence shown here is derived from an EMBL/GenBank/DDBJ whole genome shotgun (WGS) entry which is preliminary data.</text>
</comment>